<evidence type="ECO:0000313" key="3">
    <source>
        <dbReference type="EMBL" id="MCE5166126.1"/>
    </source>
</evidence>
<proteinExistence type="predicted"/>
<keyword evidence="4" id="KW-1185">Reference proteome</keyword>
<protein>
    <submittedName>
        <fullName evidence="3">Uncharacterized protein</fullName>
    </submittedName>
</protein>
<accession>A0ABS8Y3U3</accession>
<dbReference type="Proteomes" id="UP000823775">
    <property type="component" value="Unassembled WGS sequence"/>
</dbReference>
<feature type="region of interest" description="Disordered" evidence="1">
    <location>
        <begin position="112"/>
        <end position="132"/>
    </location>
</feature>
<organism evidence="3 4">
    <name type="scientific">Datura stramonium</name>
    <name type="common">Jimsonweed</name>
    <name type="synonym">Common thornapple</name>
    <dbReference type="NCBI Taxonomy" id="4076"/>
    <lineage>
        <taxon>Eukaryota</taxon>
        <taxon>Viridiplantae</taxon>
        <taxon>Streptophyta</taxon>
        <taxon>Embryophyta</taxon>
        <taxon>Tracheophyta</taxon>
        <taxon>Spermatophyta</taxon>
        <taxon>Magnoliopsida</taxon>
        <taxon>eudicotyledons</taxon>
        <taxon>Gunneridae</taxon>
        <taxon>Pentapetalae</taxon>
        <taxon>asterids</taxon>
        <taxon>lamiids</taxon>
        <taxon>Solanales</taxon>
        <taxon>Solanaceae</taxon>
        <taxon>Solanoideae</taxon>
        <taxon>Datureae</taxon>
        <taxon>Datura</taxon>
    </lineage>
</organism>
<evidence type="ECO:0000256" key="2">
    <source>
        <dbReference type="SAM" id="Phobius"/>
    </source>
</evidence>
<keyword evidence="2" id="KW-0472">Membrane</keyword>
<evidence type="ECO:0000256" key="1">
    <source>
        <dbReference type="SAM" id="MobiDB-lite"/>
    </source>
</evidence>
<feature type="transmembrane region" description="Helical" evidence="2">
    <location>
        <begin position="72"/>
        <end position="93"/>
    </location>
</feature>
<gene>
    <name evidence="3" type="ORF">HAX54_014964</name>
</gene>
<dbReference type="EMBL" id="JACEIK010019439">
    <property type="protein sequence ID" value="MCE5166126.1"/>
    <property type="molecule type" value="Genomic_DNA"/>
</dbReference>
<keyword evidence="2" id="KW-1133">Transmembrane helix</keyword>
<sequence>MAMVMEPVLQLPELKLGRKQTVGYDRLGMLSYDLGWYQDIPQFGITQYFSKPYCRGGRGKEREKKGKDNPKVVGFLSLAWCLGLPPIFIAIVLRRIAFCFPFSFCLARSSGLDPGKASVRKKNEKEPQAGKDGSVYHYRRRKGLRKETLLTYLAQGVHFQDLSSCGPTLTNPLPKEGREKSTTHGLQAPACWKNERLEPDSWKLAFPLDISQWLQRETARLAVNRINPPYSSLRHNWQHTTAIDQSTNSSYTSVRSVMGLPSACQVKIFRFYSVHRFGLVKIELDRSKVQASSKSILLREPESLFHCPTSCQSLSFLPQEPTMAFDASTISLPSSRASDSIARSYSTNTSSVEESRKETTAVILIECSTAYSDSLYPIKGYAK</sequence>
<keyword evidence="2" id="KW-0812">Transmembrane</keyword>
<reference evidence="3 4" key="1">
    <citation type="journal article" date="2021" name="BMC Genomics">
        <title>Datura genome reveals duplications of psychoactive alkaloid biosynthetic genes and high mutation rate following tissue culture.</title>
        <authorList>
            <person name="Rajewski A."/>
            <person name="Carter-House D."/>
            <person name="Stajich J."/>
            <person name="Litt A."/>
        </authorList>
    </citation>
    <scope>NUCLEOTIDE SEQUENCE [LARGE SCALE GENOMIC DNA]</scope>
    <source>
        <strain evidence="3">AR-01</strain>
    </source>
</reference>
<evidence type="ECO:0000313" key="4">
    <source>
        <dbReference type="Proteomes" id="UP000823775"/>
    </source>
</evidence>
<comment type="caution">
    <text evidence="3">The sequence shown here is derived from an EMBL/GenBank/DDBJ whole genome shotgun (WGS) entry which is preliminary data.</text>
</comment>
<name>A0ABS8Y3U3_DATST</name>